<organism evidence="2 3">
    <name type="scientific">Motilibacter peucedani</name>
    <dbReference type="NCBI Taxonomy" id="598650"/>
    <lineage>
        <taxon>Bacteria</taxon>
        <taxon>Bacillati</taxon>
        <taxon>Actinomycetota</taxon>
        <taxon>Actinomycetes</taxon>
        <taxon>Motilibacterales</taxon>
        <taxon>Motilibacteraceae</taxon>
        <taxon>Motilibacter</taxon>
    </lineage>
</organism>
<feature type="transmembrane region" description="Helical" evidence="1">
    <location>
        <begin position="185"/>
        <end position="207"/>
    </location>
</feature>
<comment type="caution">
    <text evidence="2">The sequence shown here is derived from an EMBL/GenBank/DDBJ whole genome shotgun (WGS) entry which is preliminary data.</text>
</comment>
<name>A0A420XMI7_9ACTN</name>
<sequence length="260" mass="26743">MSTTHPSGPSRPSGAAARAGTVIVAVGAVAAVLGYLGTEATDLPRAASVIDAVVALVAAGLVCFGVLTRPRAPWRTVDIVTAAVLAVASGVVFWAWTQLWNAVSPAFSGFPPGQAVMYGMWFLPGALVPLVVRKPGAAVFAELVASTLEYLLASSFGAPVIVYGLVQGLCAEAVWAAFRYRRWGLVPSALAGAAAGLGAALLDLVYYYADWSGPWKLTYVVAVVVSGAVLTGGLSWWLLRALVPTGALGAFAAGRSRELV</sequence>
<proteinExistence type="predicted"/>
<dbReference type="RefSeq" id="WP_231121798.1">
    <property type="nucleotide sequence ID" value="NZ_RBWV01000013.1"/>
</dbReference>
<feature type="transmembrane region" description="Helical" evidence="1">
    <location>
        <begin position="15"/>
        <end position="36"/>
    </location>
</feature>
<reference evidence="2 3" key="1">
    <citation type="submission" date="2018-10" db="EMBL/GenBank/DDBJ databases">
        <title>Genomic Encyclopedia of Archaeal and Bacterial Type Strains, Phase II (KMG-II): from individual species to whole genera.</title>
        <authorList>
            <person name="Goeker M."/>
        </authorList>
    </citation>
    <scope>NUCLEOTIDE SEQUENCE [LARGE SCALE GENOMIC DNA]</scope>
    <source>
        <strain evidence="2 3">RP-AC37</strain>
    </source>
</reference>
<evidence type="ECO:0000256" key="1">
    <source>
        <dbReference type="SAM" id="Phobius"/>
    </source>
</evidence>
<evidence type="ECO:0000313" key="3">
    <source>
        <dbReference type="Proteomes" id="UP000281955"/>
    </source>
</evidence>
<dbReference type="InterPro" id="IPR017195">
    <property type="entry name" value="ABC_thiamin-permease_prd"/>
</dbReference>
<gene>
    <name evidence="2" type="ORF">CLV35_2718</name>
</gene>
<dbReference type="Proteomes" id="UP000281955">
    <property type="component" value="Unassembled WGS sequence"/>
</dbReference>
<keyword evidence="3" id="KW-1185">Reference proteome</keyword>
<dbReference type="AlphaFoldDB" id="A0A420XMI7"/>
<feature type="transmembrane region" description="Helical" evidence="1">
    <location>
        <begin position="152"/>
        <end position="178"/>
    </location>
</feature>
<accession>A0A420XMI7</accession>
<feature type="transmembrane region" description="Helical" evidence="1">
    <location>
        <begin position="79"/>
        <end position="103"/>
    </location>
</feature>
<keyword evidence="1" id="KW-0812">Transmembrane</keyword>
<feature type="transmembrane region" description="Helical" evidence="1">
    <location>
        <begin position="219"/>
        <end position="239"/>
    </location>
</feature>
<dbReference type="EMBL" id="RBWV01000013">
    <property type="protein sequence ID" value="RKS72474.1"/>
    <property type="molecule type" value="Genomic_DNA"/>
</dbReference>
<feature type="transmembrane region" description="Helical" evidence="1">
    <location>
        <begin position="115"/>
        <end position="132"/>
    </location>
</feature>
<dbReference type="InParanoid" id="A0A420XMI7"/>
<feature type="transmembrane region" description="Helical" evidence="1">
    <location>
        <begin position="48"/>
        <end position="67"/>
    </location>
</feature>
<evidence type="ECO:0000313" key="2">
    <source>
        <dbReference type="EMBL" id="RKS72474.1"/>
    </source>
</evidence>
<keyword evidence="1" id="KW-1133">Transmembrane helix</keyword>
<keyword evidence="1" id="KW-0472">Membrane</keyword>
<dbReference type="Pfam" id="PF09819">
    <property type="entry name" value="ABC_cobalt"/>
    <property type="match status" value="1"/>
</dbReference>
<protein>
    <submittedName>
        <fullName evidence="2">Energy-coupling factor transport system substrate-specific component</fullName>
    </submittedName>
</protein>